<evidence type="ECO:0000313" key="2">
    <source>
        <dbReference type="Proteomes" id="UP001157502"/>
    </source>
</evidence>
<name>A0ACC2HNM8_DALPE</name>
<reference evidence="1" key="1">
    <citation type="submission" date="2021-05" db="EMBL/GenBank/DDBJ databases">
        <authorList>
            <person name="Pan Q."/>
            <person name="Jouanno E."/>
            <person name="Zahm M."/>
            <person name="Klopp C."/>
            <person name="Cabau C."/>
            <person name="Louis A."/>
            <person name="Berthelot C."/>
            <person name="Parey E."/>
            <person name="Roest Crollius H."/>
            <person name="Montfort J."/>
            <person name="Robinson-Rechavi M."/>
            <person name="Bouchez O."/>
            <person name="Lampietro C."/>
            <person name="Lopez Roques C."/>
            <person name="Donnadieu C."/>
            <person name="Postlethwait J."/>
            <person name="Bobe J."/>
            <person name="Dillon D."/>
            <person name="Chandos A."/>
            <person name="von Hippel F."/>
            <person name="Guiguen Y."/>
        </authorList>
    </citation>
    <scope>NUCLEOTIDE SEQUENCE</scope>
    <source>
        <strain evidence="1">YG-Jan2019</strain>
    </source>
</reference>
<proteinExistence type="predicted"/>
<evidence type="ECO:0000313" key="1">
    <source>
        <dbReference type="EMBL" id="KAJ8017331.1"/>
    </source>
</evidence>
<gene>
    <name evidence="1" type="ORF">DPEC_G00016760</name>
</gene>
<dbReference type="Proteomes" id="UP001157502">
    <property type="component" value="Chromosome 1"/>
</dbReference>
<protein>
    <submittedName>
        <fullName evidence="1">Uncharacterized protein</fullName>
    </submittedName>
</protein>
<dbReference type="EMBL" id="CM055728">
    <property type="protein sequence ID" value="KAJ8017331.1"/>
    <property type="molecule type" value="Genomic_DNA"/>
</dbReference>
<comment type="caution">
    <text evidence="1">The sequence shown here is derived from an EMBL/GenBank/DDBJ whole genome shotgun (WGS) entry which is preliminary data.</text>
</comment>
<sequence>MAYSKLPSVAHTANKNQISEAILLLQHLMDPIVNHSHNRGIVSPDPQQLLNTSAFLTGSDICRVEIQLNAFDYGETHNVSRSMMITG</sequence>
<organism evidence="1 2">
    <name type="scientific">Dallia pectoralis</name>
    <name type="common">Alaska blackfish</name>
    <dbReference type="NCBI Taxonomy" id="75939"/>
    <lineage>
        <taxon>Eukaryota</taxon>
        <taxon>Metazoa</taxon>
        <taxon>Chordata</taxon>
        <taxon>Craniata</taxon>
        <taxon>Vertebrata</taxon>
        <taxon>Euteleostomi</taxon>
        <taxon>Actinopterygii</taxon>
        <taxon>Neopterygii</taxon>
        <taxon>Teleostei</taxon>
        <taxon>Protacanthopterygii</taxon>
        <taxon>Esociformes</taxon>
        <taxon>Umbridae</taxon>
        <taxon>Dallia</taxon>
    </lineage>
</organism>
<accession>A0ACC2HNM8</accession>
<keyword evidence="2" id="KW-1185">Reference proteome</keyword>